<name>A0A1C1CIX5_9EURO</name>
<dbReference type="EMBL" id="LGRB01000012">
    <property type="protein sequence ID" value="OCT48473.1"/>
    <property type="molecule type" value="Genomic_DNA"/>
</dbReference>
<dbReference type="AlphaFoldDB" id="A0A1C1CIX5"/>
<keyword evidence="2" id="KW-1185">Reference proteome</keyword>
<dbReference type="OrthoDB" id="4118334at2759"/>
<accession>A0A1C1CIX5</accession>
<protein>
    <submittedName>
        <fullName evidence="1">Uncharacterized protein</fullName>
    </submittedName>
</protein>
<dbReference type="VEuPathDB" id="FungiDB:G647_08597"/>
<reference evidence="2" key="1">
    <citation type="submission" date="2015-07" db="EMBL/GenBank/DDBJ databases">
        <authorList>
            <person name="Teixeira M.M."/>
            <person name="Souza R.C."/>
            <person name="Almeida L.G."/>
            <person name="Vicente V.A."/>
            <person name="de Hoog S."/>
            <person name="Bocca A.L."/>
            <person name="de Almeida S.R."/>
            <person name="Vasconcelos A.T."/>
            <person name="Felipe M.S."/>
        </authorList>
    </citation>
    <scope>NUCLEOTIDE SEQUENCE [LARGE SCALE GENOMIC DNA]</scope>
    <source>
        <strain evidence="2">KSF</strain>
    </source>
</reference>
<sequence>MVNHLWSRTLRSSSRPLASSTSISTSTLLRQPALPRRSFHPEPRSFPNSAHGTHRFVYRWIIQAIGTPFAVAYLCDQVSERSDGGGGGGGENSFKLALPGIDTGILTEPVRVKSWTWGQVRLS</sequence>
<organism evidence="1 2">
    <name type="scientific">Cladophialophora carrionii</name>
    <dbReference type="NCBI Taxonomy" id="86049"/>
    <lineage>
        <taxon>Eukaryota</taxon>
        <taxon>Fungi</taxon>
        <taxon>Dikarya</taxon>
        <taxon>Ascomycota</taxon>
        <taxon>Pezizomycotina</taxon>
        <taxon>Eurotiomycetes</taxon>
        <taxon>Chaetothyriomycetidae</taxon>
        <taxon>Chaetothyriales</taxon>
        <taxon>Herpotrichiellaceae</taxon>
        <taxon>Cladophialophora</taxon>
    </lineage>
</organism>
<dbReference type="Proteomes" id="UP000094526">
    <property type="component" value="Unassembled WGS sequence"/>
</dbReference>
<evidence type="ECO:0000313" key="1">
    <source>
        <dbReference type="EMBL" id="OCT48473.1"/>
    </source>
</evidence>
<gene>
    <name evidence="1" type="ORF">CLCR_04436</name>
</gene>
<proteinExistence type="predicted"/>
<dbReference type="VEuPathDB" id="FungiDB:CLCR_04436"/>
<comment type="caution">
    <text evidence="1">The sequence shown here is derived from an EMBL/GenBank/DDBJ whole genome shotgun (WGS) entry which is preliminary data.</text>
</comment>
<evidence type="ECO:0000313" key="2">
    <source>
        <dbReference type="Proteomes" id="UP000094526"/>
    </source>
</evidence>